<dbReference type="EMBL" id="BAAASJ010000002">
    <property type="protein sequence ID" value="GAA2619580.1"/>
    <property type="molecule type" value="Genomic_DNA"/>
</dbReference>
<evidence type="ECO:0000313" key="3">
    <source>
        <dbReference type="EMBL" id="GAA2619580.1"/>
    </source>
</evidence>
<accession>A0ABP6CGV2</accession>
<dbReference type="InterPro" id="IPR009061">
    <property type="entry name" value="DNA-bd_dom_put_sf"/>
</dbReference>
<evidence type="ECO:0000259" key="2">
    <source>
        <dbReference type="Pfam" id="PF09278"/>
    </source>
</evidence>
<keyword evidence="1" id="KW-0175">Coiled coil</keyword>
<dbReference type="Proteomes" id="UP001500151">
    <property type="component" value="Unassembled WGS sequence"/>
</dbReference>
<name>A0ABP6CGV2_9ACTN</name>
<comment type="caution">
    <text evidence="3">The sequence shown here is derived from an EMBL/GenBank/DDBJ whole genome shotgun (WGS) entry which is preliminary data.</text>
</comment>
<feature type="domain" description="Transcription regulator MerR DNA binding" evidence="2">
    <location>
        <begin position="93"/>
        <end position="134"/>
    </location>
</feature>
<evidence type="ECO:0000256" key="1">
    <source>
        <dbReference type="SAM" id="Coils"/>
    </source>
</evidence>
<evidence type="ECO:0000313" key="4">
    <source>
        <dbReference type="Proteomes" id="UP001500151"/>
    </source>
</evidence>
<reference evidence="4" key="1">
    <citation type="journal article" date="2019" name="Int. J. Syst. Evol. Microbiol.">
        <title>The Global Catalogue of Microorganisms (GCM) 10K type strain sequencing project: providing services to taxonomists for standard genome sequencing and annotation.</title>
        <authorList>
            <consortium name="The Broad Institute Genomics Platform"/>
            <consortium name="The Broad Institute Genome Sequencing Center for Infectious Disease"/>
            <person name="Wu L."/>
            <person name="Ma J."/>
        </authorList>
    </citation>
    <scope>NUCLEOTIDE SEQUENCE [LARGE SCALE GENOMIC DNA]</scope>
    <source>
        <strain evidence="4">JCM 4524</strain>
    </source>
</reference>
<gene>
    <name evidence="3" type="ORF">GCM10010307_02300</name>
</gene>
<dbReference type="Pfam" id="PF09278">
    <property type="entry name" value="MerR-DNA-bind"/>
    <property type="match status" value="1"/>
</dbReference>
<protein>
    <recommendedName>
        <fullName evidence="2">Transcription regulator MerR DNA binding domain-containing protein</fullName>
    </recommendedName>
</protein>
<feature type="coiled-coil region" evidence="1">
    <location>
        <begin position="107"/>
        <end position="141"/>
    </location>
</feature>
<organism evidence="3 4">
    <name type="scientific">Streptomyces vastus</name>
    <dbReference type="NCBI Taxonomy" id="285451"/>
    <lineage>
        <taxon>Bacteria</taxon>
        <taxon>Bacillati</taxon>
        <taxon>Actinomycetota</taxon>
        <taxon>Actinomycetes</taxon>
        <taxon>Kitasatosporales</taxon>
        <taxon>Streptomycetaceae</taxon>
        <taxon>Streptomyces</taxon>
    </lineage>
</organism>
<dbReference type="InterPro" id="IPR015358">
    <property type="entry name" value="Tscrpt_reg_MerR_DNA-bd"/>
</dbReference>
<proteinExistence type="predicted"/>
<sequence>MLLLRRMVSEGRDDVDCGEHPGHTSFFVQHREGVSFGVCHVVGCVTHGLLRVDARRSVARQEFVHAQAGQRSGGCRAGDRHVGPVQQAGTATMALRDAGASPCAQVAALIERHLADIERHLAELRQTRTALRALAERAAATDPAECTDTDICRILAGTNSERPY</sequence>
<dbReference type="SUPFAM" id="SSF46955">
    <property type="entry name" value="Putative DNA-binding domain"/>
    <property type="match status" value="1"/>
</dbReference>
<dbReference type="RefSeq" id="WP_344386832.1">
    <property type="nucleotide sequence ID" value="NZ_BAAASJ010000002.1"/>
</dbReference>
<keyword evidence="4" id="KW-1185">Reference proteome</keyword>
<dbReference type="Gene3D" id="1.10.1660.10">
    <property type="match status" value="1"/>
</dbReference>